<keyword evidence="3" id="KW-1185">Reference proteome</keyword>
<evidence type="ECO:0000313" key="2">
    <source>
        <dbReference type="EMBL" id="PHH64721.1"/>
    </source>
</evidence>
<dbReference type="EMBL" id="NJET01000026">
    <property type="protein sequence ID" value="PHH64721.1"/>
    <property type="molecule type" value="Genomic_DNA"/>
</dbReference>
<dbReference type="AlphaFoldDB" id="A0A2C5YCX4"/>
<comment type="caution">
    <text evidence="2">The sequence shown here is derived from an EMBL/GenBank/DDBJ whole genome shotgun (WGS) entry which is preliminary data.</text>
</comment>
<dbReference type="OrthoDB" id="4930227at2759"/>
<feature type="region of interest" description="Disordered" evidence="1">
    <location>
        <begin position="274"/>
        <end position="295"/>
    </location>
</feature>
<feature type="compositionally biased region" description="Low complexity" evidence="1">
    <location>
        <begin position="251"/>
        <end position="260"/>
    </location>
</feature>
<proteinExistence type="predicted"/>
<accession>A0A2C5YCX4</accession>
<feature type="region of interest" description="Disordered" evidence="1">
    <location>
        <begin position="238"/>
        <end position="260"/>
    </location>
</feature>
<sequence>MEASDQNCTSGELDGSWRQFMQLAAKGAKLRAARAKALQTVADHWGAQVACHYGWGAISHTYCQQLHAAAREMNWPTFIRRMNQVLLDRHWATSLNVHPIPASLNPITQCDIEKARRQDLRAKVQRAKAKGLATEKGWEAVYQAAKHESESIYRAANRLPASLGLDRFGIVVREEFNDQPISLETEDQDGNLANFAPSAVSSIAPDRPPNIGSSGLWQTEAARPLPAPMSADARAAGVSPYLFPPSPPSSPDSGTTPTLSSTALSEQALGGFYGKRAASTPSDRETKRQRAQTPTINAAADAIKVYDLLAELQARGSPLADQPQFSQFLEWARYESKRDERADRETSTAASYVSHSVTNSPDAATITHRPVPSFLDRILLPTPARHHAAHPSHHATYTYLSRLLTVQFCCASVLARSGLLTVHQVRLCPTLANTTWMMTLQCARNASKPEPREPARLARPYRVILDKNISCRMQV</sequence>
<reference evidence="2 3" key="1">
    <citation type="submission" date="2017-06" db="EMBL/GenBank/DDBJ databases">
        <title>Ant-infecting Ophiocordyceps genomes reveal a high diversity of potential behavioral manipulation genes and a possible major role for enterotoxins.</title>
        <authorList>
            <person name="De Bekker C."/>
            <person name="Evans H.C."/>
            <person name="Brachmann A."/>
            <person name="Hughes D.P."/>
        </authorList>
    </citation>
    <scope>NUCLEOTIDE SEQUENCE [LARGE SCALE GENOMIC DNA]</scope>
    <source>
        <strain evidence="2 3">Map64</strain>
    </source>
</reference>
<evidence type="ECO:0000256" key="1">
    <source>
        <dbReference type="SAM" id="MobiDB-lite"/>
    </source>
</evidence>
<dbReference type="Proteomes" id="UP000226192">
    <property type="component" value="Unassembled WGS sequence"/>
</dbReference>
<evidence type="ECO:0000313" key="3">
    <source>
        <dbReference type="Proteomes" id="UP000226192"/>
    </source>
</evidence>
<gene>
    <name evidence="2" type="ORF">CDD81_3983</name>
</gene>
<protein>
    <submittedName>
        <fullName evidence="2">Uncharacterized protein</fullName>
    </submittedName>
</protein>
<organism evidence="2 3">
    <name type="scientific">Ophiocordyceps australis</name>
    <dbReference type="NCBI Taxonomy" id="1399860"/>
    <lineage>
        <taxon>Eukaryota</taxon>
        <taxon>Fungi</taxon>
        <taxon>Dikarya</taxon>
        <taxon>Ascomycota</taxon>
        <taxon>Pezizomycotina</taxon>
        <taxon>Sordariomycetes</taxon>
        <taxon>Hypocreomycetidae</taxon>
        <taxon>Hypocreales</taxon>
        <taxon>Ophiocordycipitaceae</taxon>
        <taxon>Ophiocordyceps</taxon>
    </lineage>
</organism>
<name>A0A2C5YCX4_9HYPO</name>